<organism evidence="1 2">
    <name type="scientific">Giardia intestinalis (strain P15)</name>
    <name type="common">Giardia lamblia</name>
    <dbReference type="NCBI Taxonomy" id="658858"/>
    <lineage>
        <taxon>Eukaryota</taxon>
        <taxon>Metamonada</taxon>
        <taxon>Diplomonadida</taxon>
        <taxon>Hexamitidae</taxon>
        <taxon>Giardiinae</taxon>
        <taxon>Giardia</taxon>
    </lineage>
</organism>
<evidence type="ECO:0000313" key="1">
    <source>
        <dbReference type="EMBL" id="EFO61824.1"/>
    </source>
</evidence>
<dbReference type="OMA" id="ANCIATR"/>
<gene>
    <name evidence="1" type="ORF">GLP15_2142</name>
</gene>
<dbReference type="Proteomes" id="UP000008974">
    <property type="component" value="Unassembled WGS sequence"/>
</dbReference>
<comment type="caution">
    <text evidence="1">The sequence shown here is derived from an EMBL/GenBank/DDBJ whole genome shotgun (WGS) entry which is preliminary data.</text>
</comment>
<proteinExistence type="predicted"/>
<dbReference type="EMBL" id="ACVC01000209">
    <property type="protein sequence ID" value="EFO61824.1"/>
    <property type="molecule type" value="Genomic_DNA"/>
</dbReference>
<accession>E1F702</accession>
<reference evidence="1 2" key="1">
    <citation type="journal article" date="2010" name="BMC Genomics">
        <title>Genome analysis and comparative genomics of a Giardia intestinalis assemblage E isolate.</title>
        <authorList>
            <person name="Jerlstrom-Hultqvist J."/>
            <person name="Franzen O."/>
            <person name="Ankarklev J."/>
            <person name="Xu F."/>
            <person name="Nohynkova E."/>
            <person name="Andersson J.O."/>
            <person name="Svard S.G."/>
            <person name="Andersson B."/>
        </authorList>
    </citation>
    <scope>NUCLEOTIDE SEQUENCE [LARGE SCALE GENOMIC DNA]</scope>
    <source>
        <strain evidence="1 2">P15</strain>
    </source>
</reference>
<name>E1F702_GIAIA</name>
<dbReference type="AlphaFoldDB" id="E1F702"/>
<sequence length="969" mass="107805">MSSQDNSTDCSTDEIDGPYVSTIQFAIQDMAHRYAPKFTKVHTLDTPIPTSQIHVHELLNGNIYMPIQNLPAPCDDPTSPWFYINDCRPQYPSQPYYSVVPQLIIRGTPYYPLNSLTPNKHNVRNAAKDLAEFYMDKEDVYGIATALLAKLYMSAISQARAVLDTIHITIAEIRASKLHLAAPTDFGFSLPKSDCFSYLCNELTKQLQTRFVGLKPYADLSIAQGIKDPLYLLDWDEYDEFAVGGGIFDSYLLNDYEAVSFSAACGLLGTMYNDMFDPPMETPHICEDSTGVFYKQSNGFSTDCLATIPHAEYIIVRPVGGHGDGLLSNPLLIKPTGRWYTTYELLMAFAESLMLRDSGFQDDFSHRAKQKFESVKEKFEQRSVGDSSGRCAVCGNIDFDSYVEHVASTQHLKNYRKELNKLFRPTLLETEAEKGLIKLDGSDGHFLAHKSPTCLEYIRYVSKHMELKNTVLAQLSYLANCIATRENVDYSLACNAVTRSCYSMGLPLMLDAGDKPVRASSPTLTANRSVRAWLTDVRRARADEFNEVDVRRSNPKSEERCAIEAQILYALTAMFERAGGESPSLLNADFPNILANENRPNRRHVIEVFISGDDVRSAYGSAQPLQRMGFCNFISVFAPHPCEVSLNQSGSDSIAIISRSQDRLYLSQSDITALVSELKDYEVGNHVSGGVMSRIARFTRLALEADPLFATELVTKRDIAALQAGDSTDDGPSAMKSLFDPPEITLPNMRRSISIGGDGPREDLGFERLTDDLDRDILVLSTELQNYPIDIYQGLLTEVDRYLEPDDSESLQLNNFQSISFGGFKEAYSEDYSCQDDLVFSNSFDTGPGIAKDCYSMQMLQTDMNRHECIDKVLADDFASQVSAIYSSVIPSYIGPRPYLHACSDLHAQVLDSLTAYNGVSSVDTADAVAIALNATRIVRQDINDIVSTQSVTYLPGSRTVLRKTAFGN</sequence>
<dbReference type="VEuPathDB" id="GiardiaDB:GLP15_2142"/>
<dbReference type="OrthoDB" id="10252410at2759"/>
<evidence type="ECO:0000313" key="2">
    <source>
        <dbReference type="Proteomes" id="UP000008974"/>
    </source>
</evidence>
<protein>
    <submittedName>
        <fullName evidence="1">Uncharacterized protein</fullName>
    </submittedName>
</protein>